<feature type="disulfide bond" evidence="3">
    <location>
        <begin position="240"/>
        <end position="255"/>
    </location>
</feature>
<dbReference type="PANTHER" id="PTHR47849">
    <property type="entry name" value="CHITIN-BINDING LECTIN 1"/>
    <property type="match status" value="1"/>
</dbReference>
<evidence type="ECO:0000256" key="2">
    <source>
        <dbReference type="ARBA" id="ARBA00023157"/>
    </source>
</evidence>
<dbReference type="InterPro" id="IPR001002">
    <property type="entry name" value="Chitin-bd_1"/>
</dbReference>
<sequence length="666" mass="67500">MTCPQPRIRSLSKILLFQQRKHLLLLKHAVLSTVTTTTSVTATATQVIGVTPTSMASAGSTTSLSSIASSSPSDLMSSSASSSSSSSSASSSPLSQSSSSSSFSSASVSISGSSSATQSSSASSSTQLSTLFTVTTRTSTSASSVPTLKISQDATCGGKTGYTCKGSRWGDCCSRNGWCGRNRDFCTAGCQLSFGTCNASPASSSSAIQTSSSSTRLSSIFSSPSASPISALKVSTDGSCGGKVTCKGSKFGNCCSKYGYCGSSSSYCDAGCNPLFGNCKDQAVPSTTPSSPSLKVSKDAKCGGSTGQTCKNSAFGNCCSQYGWCGSGPSYCGRSCDSALGDCSNFRRQAPATGGGPDFTYPPIPTITATTTVTASITVGTVTVTVTGDSVPTISTMSNIASSTSSASESQSMSSFSSTPSLTHVAVSTDTATMTSSSLDTPTSMSPLSTPPPAPTSDVVPPANFCLKVLTPGVSSSGFVIKSNNIGGGGGISVDSIVGGSITHVMRFAIGTDNILMVTTPGLAYPQITRYSRGTGAWLRFADNFANAYPVACVVKTSVPGYEGEQVLKCIGGFPTQPVRTFTGFRDQAVVNVPHRLFGDEKTTQPDTADNFKVELGLFTGGACPVDAPTSSSISDEATSSLTPMPSVETPSPSVVTPSFSAATPI</sequence>
<dbReference type="OMA" id="CETAINC"/>
<dbReference type="KEGG" id="pno:SNOG_01835"/>
<evidence type="ECO:0000256" key="1">
    <source>
        <dbReference type="ARBA" id="ARBA00022669"/>
    </source>
</evidence>
<dbReference type="Proteomes" id="UP000001055">
    <property type="component" value="Unassembled WGS sequence"/>
</dbReference>
<comment type="caution">
    <text evidence="3">Lacks conserved residue(s) required for the propagation of feature annotation.</text>
</comment>
<protein>
    <recommendedName>
        <fullName evidence="5">Chitin-binding type-1 domain-containing protein</fullName>
    </recommendedName>
</protein>
<feature type="compositionally biased region" description="Low complexity" evidence="4">
    <location>
        <begin position="433"/>
        <end position="448"/>
    </location>
</feature>
<dbReference type="InParanoid" id="Q0V2C9"/>
<feature type="domain" description="Chitin-binding type-1" evidence="5">
    <location>
        <begin position="299"/>
        <end position="345"/>
    </location>
</feature>
<dbReference type="Gene3D" id="3.30.60.10">
    <property type="entry name" value="Endochitinase-like"/>
    <property type="match status" value="3"/>
</dbReference>
<dbReference type="InterPro" id="IPR036861">
    <property type="entry name" value="Endochitinase-like_sf"/>
</dbReference>
<feature type="compositionally biased region" description="Low complexity" evidence="4">
    <location>
        <begin position="630"/>
        <end position="666"/>
    </location>
</feature>
<dbReference type="SMART" id="SM00270">
    <property type="entry name" value="ChtBD1"/>
    <property type="match status" value="3"/>
</dbReference>
<dbReference type="STRING" id="321614.Q0V2C9"/>
<name>Q0V2C9_PHANO</name>
<dbReference type="VEuPathDB" id="FungiDB:JI435_434340"/>
<feature type="domain" description="Chitin-binding type-1" evidence="5">
    <location>
        <begin position="153"/>
        <end position="199"/>
    </location>
</feature>
<feature type="disulfide bond" evidence="3">
    <location>
        <begin position="254"/>
        <end position="268"/>
    </location>
</feature>
<dbReference type="SUPFAM" id="SSF57016">
    <property type="entry name" value="Plant lectins/antimicrobial peptides"/>
    <property type="match status" value="3"/>
</dbReference>
<feature type="region of interest" description="Disordered" evidence="4">
    <location>
        <begin position="629"/>
        <end position="666"/>
    </location>
</feature>
<feature type="disulfide bond" evidence="3">
    <location>
        <begin position="318"/>
        <end position="332"/>
    </location>
</feature>
<dbReference type="PANTHER" id="PTHR47849:SF8">
    <property type="entry name" value="LECTIN"/>
    <property type="match status" value="1"/>
</dbReference>
<evidence type="ECO:0000313" key="6">
    <source>
        <dbReference type="EMBL" id="EAT91484.1"/>
    </source>
</evidence>
<dbReference type="GO" id="GO:0008061">
    <property type="term" value="F:chitin binding"/>
    <property type="evidence" value="ECO:0007669"/>
    <property type="project" value="UniProtKB-UniRule"/>
</dbReference>
<feature type="region of interest" description="Disordered" evidence="4">
    <location>
        <begin position="78"/>
        <end position="101"/>
    </location>
</feature>
<dbReference type="RefSeq" id="XP_001792460.1">
    <property type="nucleotide sequence ID" value="XM_001792408.1"/>
</dbReference>
<dbReference type="EMBL" id="CH445326">
    <property type="protein sequence ID" value="EAT91484.1"/>
    <property type="molecule type" value="Genomic_DNA"/>
</dbReference>
<reference evidence="7" key="1">
    <citation type="journal article" date="2007" name="Plant Cell">
        <title>Dothideomycete-plant interactions illuminated by genome sequencing and EST analysis of the wheat pathogen Stagonospora nodorum.</title>
        <authorList>
            <person name="Hane J.K."/>
            <person name="Lowe R.G."/>
            <person name="Solomon P.S."/>
            <person name="Tan K.C."/>
            <person name="Schoch C.L."/>
            <person name="Spatafora J.W."/>
            <person name="Crous P.W."/>
            <person name="Kodira C."/>
            <person name="Birren B.W."/>
            <person name="Galagan J.E."/>
            <person name="Torriani S.F."/>
            <person name="McDonald B.A."/>
            <person name="Oliver R.P."/>
        </authorList>
    </citation>
    <scope>NUCLEOTIDE SEQUENCE [LARGE SCALE GENOMIC DNA]</scope>
    <source>
        <strain evidence="7">SN15 / ATCC MYA-4574 / FGSC 10173</strain>
    </source>
</reference>
<feature type="domain" description="Chitin-binding type-1" evidence="5">
    <location>
        <begin position="237"/>
        <end position="281"/>
    </location>
</feature>
<evidence type="ECO:0000259" key="5">
    <source>
        <dbReference type="PROSITE" id="PS50941"/>
    </source>
</evidence>
<feature type="disulfide bond" evidence="3">
    <location>
        <begin position="172"/>
        <end position="186"/>
    </location>
</feature>
<keyword evidence="2 3" id="KW-1015">Disulfide bond</keyword>
<proteinExistence type="predicted"/>
<evidence type="ECO:0000313" key="7">
    <source>
        <dbReference type="Proteomes" id="UP000001055"/>
    </source>
</evidence>
<organism evidence="6 7">
    <name type="scientific">Phaeosphaeria nodorum (strain SN15 / ATCC MYA-4574 / FGSC 10173)</name>
    <name type="common">Glume blotch fungus</name>
    <name type="synonym">Parastagonospora nodorum</name>
    <dbReference type="NCBI Taxonomy" id="321614"/>
    <lineage>
        <taxon>Eukaryota</taxon>
        <taxon>Fungi</taxon>
        <taxon>Dikarya</taxon>
        <taxon>Ascomycota</taxon>
        <taxon>Pezizomycotina</taxon>
        <taxon>Dothideomycetes</taxon>
        <taxon>Pleosporomycetidae</taxon>
        <taxon>Pleosporales</taxon>
        <taxon>Pleosporineae</taxon>
        <taxon>Phaeosphaeriaceae</taxon>
        <taxon>Parastagonospora</taxon>
    </lineage>
</organism>
<evidence type="ECO:0000256" key="4">
    <source>
        <dbReference type="SAM" id="MobiDB-lite"/>
    </source>
</evidence>
<dbReference type="GeneID" id="5969305"/>
<feature type="region of interest" description="Disordered" evidence="4">
    <location>
        <begin position="427"/>
        <end position="457"/>
    </location>
</feature>
<dbReference type="AlphaFoldDB" id="Q0V2C9"/>
<accession>Q0V2C9</accession>
<dbReference type="CDD" id="cd11618">
    <property type="entry name" value="ChtBD1_1"/>
    <property type="match status" value="3"/>
</dbReference>
<keyword evidence="1 3" id="KW-0147">Chitin-binding</keyword>
<dbReference type="PROSITE" id="PS50941">
    <property type="entry name" value="CHIT_BIND_I_2"/>
    <property type="match status" value="3"/>
</dbReference>
<evidence type="ECO:0000256" key="3">
    <source>
        <dbReference type="PROSITE-ProRule" id="PRU00261"/>
    </source>
</evidence>
<gene>
    <name evidence="6" type="ORF">SNOG_01835</name>
</gene>